<protein>
    <submittedName>
        <fullName evidence="1">Uncharacterized protein</fullName>
    </submittedName>
</protein>
<gene>
    <name evidence="1" type="ORF">EV421DRAFT_1976734</name>
</gene>
<dbReference type="AlphaFoldDB" id="A0AA39JZH1"/>
<organism evidence="1 2">
    <name type="scientific">Armillaria borealis</name>
    <dbReference type="NCBI Taxonomy" id="47425"/>
    <lineage>
        <taxon>Eukaryota</taxon>
        <taxon>Fungi</taxon>
        <taxon>Dikarya</taxon>
        <taxon>Basidiomycota</taxon>
        <taxon>Agaricomycotina</taxon>
        <taxon>Agaricomycetes</taxon>
        <taxon>Agaricomycetidae</taxon>
        <taxon>Agaricales</taxon>
        <taxon>Marasmiineae</taxon>
        <taxon>Physalacriaceae</taxon>
        <taxon>Armillaria</taxon>
    </lineage>
</organism>
<reference evidence="1" key="1">
    <citation type="submission" date="2023-06" db="EMBL/GenBank/DDBJ databases">
        <authorList>
            <consortium name="Lawrence Berkeley National Laboratory"/>
            <person name="Ahrendt S."/>
            <person name="Sahu N."/>
            <person name="Indic B."/>
            <person name="Wong-Bajracharya J."/>
            <person name="Merenyi Z."/>
            <person name="Ke H.-M."/>
            <person name="Monk M."/>
            <person name="Kocsube S."/>
            <person name="Drula E."/>
            <person name="Lipzen A."/>
            <person name="Balint B."/>
            <person name="Henrissat B."/>
            <person name="Andreopoulos B."/>
            <person name="Martin F.M."/>
            <person name="Harder C.B."/>
            <person name="Rigling D."/>
            <person name="Ford K.L."/>
            <person name="Foster G.D."/>
            <person name="Pangilinan J."/>
            <person name="Papanicolaou A."/>
            <person name="Barry K."/>
            <person name="LaButti K."/>
            <person name="Viragh M."/>
            <person name="Koriabine M."/>
            <person name="Yan M."/>
            <person name="Riley R."/>
            <person name="Champramary S."/>
            <person name="Plett K.L."/>
            <person name="Tsai I.J."/>
            <person name="Slot J."/>
            <person name="Sipos G."/>
            <person name="Plett J."/>
            <person name="Nagy L.G."/>
            <person name="Grigoriev I.V."/>
        </authorList>
    </citation>
    <scope>NUCLEOTIDE SEQUENCE</scope>
    <source>
        <strain evidence="1">FPL87.14</strain>
    </source>
</reference>
<sequence>MPLIPFLEKSIRQKAANTSRAHLSESVVIIRGCRIITQDKNLATSSDAEKILSQALRALDVASDKNAKEQDIVSVYDEAITAILSVKKPYPDGLGNIRESMNIARTKDKEVQVKKSSILKRSKGSVPDKSPIIKVDVRVREDIKDEASQKMIPVLLMLVLQKGPPLRDNPHFYDKSLLDDIANVRTVHKHALPFDSVLRDIQPDSKFPVLYCLRDHKSGNFILLQSVETQRFANIWRVDVNKYILKGQDFHFSIRDTILEYFSLETIGDLRSADWIISHGLISNVKTTRKPIRPNSEESEVRKDTWLELFQEVYEDFKWQDGDMCWSIEIKSPQRAPLKSIAQARLDSPSTVSFQTVASETSTVVQLPAPPRAQGRLDSPSTVSFKTVASETQTVVELPVPPPAAAKSDEESQDAKSAFSFSKWVKDVVTSAVASAVGVSKPS</sequence>
<proteinExistence type="predicted"/>
<comment type="caution">
    <text evidence="1">The sequence shown here is derived from an EMBL/GenBank/DDBJ whole genome shotgun (WGS) entry which is preliminary data.</text>
</comment>
<dbReference type="EMBL" id="JAUEPT010000005">
    <property type="protein sequence ID" value="KAK0451694.1"/>
    <property type="molecule type" value="Genomic_DNA"/>
</dbReference>
<name>A0AA39JZH1_9AGAR</name>
<evidence type="ECO:0000313" key="1">
    <source>
        <dbReference type="EMBL" id="KAK0451694.1"/>
    </source>
</evidence>
<accession>A0AA39JZH1</accession>
<dbReference type="Proteomes" id="UP001175226">
    <property type="component" value="Unassembled WGS sequence"/>
</dbReference>
<keyword evidence="2" id="KW-1185">Reference proteome</keyword>
<evidence type="ECO:0000313" key="2">
    <source>
        <dbReference type="Proteomes" id="UP001175226"/>
    </source>
</evidence>